<dbReference type="PANTHER" id="PTHR39200">
    <property type="entry name" value="HYPOTHETICAL EXPORTED PROTEIN"/>
    <property type="match status" value="1"/>
</dbReference>
<dbReference type="EMBL" id="RQVQ01000011">
    <property type="protein sequence ID" value="RRJ91263.1"/>
    <property type="molecule type" value="Genomic_DNA"/>
</dbReference>
<comment type="caution">
    <text evidence="3">The sequence shown here is derived from an EMBL/GenBank/DDBJ whole genome shotgun (WGS) entry which is preliminary data.</text>
</comment>
<evidence type="ECO:0000256" key="1">
    <source>
        <dbReference type="SAM" id="SignalP"/>
    </source>
</evidence>
<dbReference type="AlphaFoldDB" id="A0A3P3WFD5"/>
<organism evidence="3 4">
    <name type="scientific">Paenimyroides tangerinum</name>
    <dbReference type="NCBI Taxonomy" id="2488728"/>
    <lineage>
        <taxon>Bacteria</taxon>
        <taxon>Pseudomonadati</taxon>
        <taxon>Bacteroidota</taxon>
        <taxon>Flavobacteriia</taxon>
        <taxon>Flavobacteriales</taxon>
        <taxon>Flavobacteriaceae</taxon>
        <taxon>Paenimyroides</taxon>
    </lineage>
</organism>
<evidence type="ECO:0000313" key="4">
    <source>
        <dbReference type="Proteomes" id="UP000275719"/>
    </source>
</evidence>
<dbReference type="InterPro" id="IPR021255">
    <property type="entry name" value="DUF2807"/>
</dbReference>
<dbReference type="PANTHER" id="PTHR39200:SF1">
    <property type="entry name" value="AUTO-TRANSPORTER ADHESIN HEAD GIN DOMAIN-CONTAINING PROTEIN-RELATED"/>
    <property type="match status" value="1"/>
</dbReference>
<reference evidence="3 4" key="1">
    <citation type="submission" date="2018-11" db="EMBL/GenBank/DDBJ databases">
        <title>Flavobacterium sp. nov., YIM 102701-2 draft genome.</title>
        <authorList>
            <person name="Li G."/>
            <person name="Jiang Y."/>
        </authorList>
    </citation>
    <scope>NUCLEOTIDE SEQUENCE [LARGE SCALE GENOMIC DNA]</scope>
    <source>
        <strain evidence="3 4">YIM 102701-2</strain>
    </source>
</reference>
<dbReference type="RefSeq" id="WP_125018531.1">
    <property type="nucleotide sequence ID" value="NZ_RQVQ01000011.1"/>
</dbReference>
<evidence type="ECO:0000259" key="2">
    <source>
        <dbReference type="Pfam" id="PF10988"/>
    </source>
</evidence>
<dbReference type="Gene3D" id="2.160.20.120">
    <property type="match status" value="1"/>
</dbReference>
<protein>
    <submittedName>
        <fullName evidence="3">DUF2807 domain-containing protein</fullName>
    </submittedName>
</protein>
<sequence>MKKIFLLISAIALMSQFSCAQKGIKGNGNVINESRKTESYDKVTLIGSATIELIPGTEGDLTVSAESNIVPYIETIVKGNELIVRFKDDFNYSTKKEIKIYVPIQEITDITLKGSGDIIATKVLNLDNLNVNLDGSGDISLNVKTNKIQADVNGSGDIDLKGTTVYFTGNLNGSGNLKSKKLITQNSILSLNGSGDIESTTTNKVDALVVGSGDILVFGNPINETKMIKGSGDITISK</sequence>
<gene>
    <name evidence="3" type="ORF">EG240_06220</name>
</gene>
<feature type="chain" id="PRO_5018325467" evidence="1">
    <location>
        <begin position="21"/>
        <end position="238"/>
    </location>
</feature>
<feature type="domain" description="Putative auto-transporter adhesin head GIN" evidence="2">
    <location>
        <begin position="40"/>
        <end position="221"/>
    </location>
</feature>
<accession>A0A3P3WFD5</accession>
<keyword evidence="1" id="KW-0732">Signal</keyword>
<name>A0A3P3WFD5_9FLAO</name>
<evidence type="ECO:0000313" key="3">
    <source>
        <dbReference type="EMBL" id="RRJ91263.1"/>
    </source>
</evidence>
<keyword evidence="4" id="KW-1185">Reference proteome</keyword>
<dbReference type="Proteomes" id="UP000275719">
    <property type="component" value="Unassembled WGS sequence"/>
</dbReference>
<proteinExistence type="predicted"/>
<feature type="signal peptide" evidence="1">
    <location>
        <begin position="1"/>
        <end position="20"/>
    </location>
</feature>
<dbReference type="Pfam" id="PF10988">
    <property type="entry name" value="DUF2807"/>
    <property type="match status" value="1"/>
</dbReference>
<dbReference type="OrthoDB" id="5585143at2"/>